<evidence type="ECO:0000313" key="2">
    <source>
        <dbReference type="Proteomes" id="UP000178880"/>
    </source>
</evidence>
<protein>
    <submittedName>
        <fullName evidence="1">Uncharacterized protein</fullName>
    </submittedName>
</protein>
<name>A0A1G2CET1_9BACT</name>
<dbReference type="AlphaFoldDB" id="A0A1G2CET1"/>
<dbReference type="STRING" id="1798650.A2945_01935"/>
<dbReference type="EMBL" id="MHLA01000013">
    <property type="protein sequence ID" value="OGY99736.1"/>
    <property type="molecule type" value="Genomic_DNA"/>
</dbReference>
<comment type="caution">
    <text evidence="1">The sequence shown here is derived from an EMBL/GenBank/DDBJ whole genome shotgun (WGS) entry which is preliminary data.</text>
</comment>
<accession>A0A1G2CET1</accession>
<evidence type="ECO:0000313" key="1">
    <source>
        <dbReference type="EMBL" id="OGY99736.1"/>
    </source>
</evidence>
<dbReference type="Proteomes" id="UP000178880">
    <property type="component" value="Unassembled WGS sequence"/>
</dbReference>
<reference evidence="1 2" key="1">
    <citation type="journal article" date="2016" name="Nat. Commun.">
        <title>Thousands of microbial genomes shed light on interconnected biogeochemical processes in an aquifer system.</title>
        <authorList>
            <person name="Anantharaman K."/>
            <person name="Brown C.T."/>
            <person name="Hug L.A."/>
            <person name="Sharon I."/>
            <person name="Castelle C.J."/>
            <person name="Probst A.J."/>
            <person name="Thomas B.C."/>
            <person name="Singh A."/>
            <person name="Wilkins M.J."/>
            <person name="Karaoz U."/>
            <person name="Brodie E.L."/>
            <person name="Williams K.H."/>
            <person name="Hubbard S.S."/>
            <person name="Banfield J.F."/>
        </authorList>
    </citation>
    <scope>NUCLEOTIDE SEQUENCE [LARGE SCALE GENOMIC DNA]</scope>
</reference>
<gene>
    <name evidence="1" type="ORF">A2945_01935</name>
</gene>
<proteinExistence type="predicted"/>
<organism evidence="1 2">
    <name type="scientific">Candidatus Liptonbacteria bacterium RIFCSPLOWO2_01_FULL_52_25</name>
    <dbReference type="NCBI Taxonomy" id="1798650"/>
    <lineage>
        <taxon>Bacteria</taxon>
        <taxon>Candidatus Liptoniibacteriota</taxon>
    </lineage>
</organism>
<sequence>MRAMALKMMPNEIRLGKLLMNQRAYFYTRSFARTVKGLPVDIFFPSSSRNGARSGLLKI</sequence>